<dbReference type="Proteomes" id="UP000622547">
    <property type="component" value="Unassembled WGS sequence"/>
</dbReference>
<evidence type="ECO:0000313" key="2">
    <source>
        <dbReference type="EMBL" id="GII35999.1"/>
    </source>
</evidence>
<proteinExistence type="predicted"/>
<feature type="compositionally biased region" description="Basic and acidic residues" evidence="1">
    <location>
        <begin position="69"/>
        <end position="78"/>
    </location>
</feature>
<dbReference type="EMBL" id="BOOP01000003">
    <property type="protein sequence ID" value="GII35999.1"/>
    <property type="molecule type" value="Genomic_DNA"/>
</dbReference>
<organism evidence="2 3">
    <name type="scientific">Planotetraspora phitsanulokensis</name>
    <dbReference type="NCBI Taxonomy" id="575192"/>
    <lineage>
        <taxon>Bacteria</taxon>
        <taxon>Bacillati</taxon>
        <taxon>Actinomycetota</taxon>
        <taxon>Actinomycetes</taxon>
        <taxon>Streptosporangiales</taxon>
        <taxon>Streptosporangiaceae</taxon>
        <taxon>Planotetraspora</taxon>
    </lineage>
</organism>
<sequence length="115" mass="12566">MRQTRLSRGGLSSSRLEELSKRAAGAHVRLLPCESPEIVSGLSLQGTAPPISHRCECWDGSLPNHGLRPRSETRELHGEMPGTVDPPGRDPSAGTCRLLDKGFGDRKTIRWTARV</sequence>
<feature type="region of interest" description="Disordered" evidence="1">
    <location>
        <begin position="62"/>
        <end position="93"/>
    </location>
</feature>
<reference evidence="2 3" key="1">
    <citation type="submission" date="2021-01" db="EMBL/GenBank/DDBJ databases">
        <title>Whole genome shotgun sequence of Planotetraspora phitsanulokensis NBRC 104273.</title>
        <authorList>
            <person name="Komaki H."/>
            <person name="Tamura T."/>
        </authorList>
    </citation>
    <scope>NUCLEOTIDE SEQUENCE [LARGE SCALE GENOMIC DNA]</scope>
    <source>
        <strain evidence="2 3">NBRC 104273</strain>
    </source>
</reference>
<gene>
    <name evidence="2" type="ORF">Pph01_10020</name>
</gene>
<protein>
    <submittedName>
        <fullName evidence="2">Uncharacterized protein</fullName>
    </submittedName>
</protein>
<dbReference type="AlphaFoldDB" id="A0A8J3U4P7"/>
<comment type="caution">
    <text evidence="2">The sequence shown here is derived from an EMBL/GenBank/DDBJ whole genome shotgun (WGS) entry which is preliminary data.</text>
</comment>
<name>A0A8J3U4P7_9ACTN</name>
<evidence type="ECO:0000313" key="3">
    <source>
        <dbReference type="Proteomes" id="UP000622547"/>
    </source>
</evidence>
<accession>A0A8J3U4P7</accession>
<keyword evidence="3" id="KW-1185">Reference proteome</keyword>
<evidence type="ECO:0000256" key="1">
    <source>
        <dbReference type="SAM" id="MobiDB-lite"/>
    </source>
</evidence>